<feature type="domain" description="Methyltransferase small" evidence="6">
    <location>
        <begin position="199"/>
        <end position="367"/>
    </location>
</feature>
<protein>
    <submittedName>
        <fullName evidence="7">Class I SAM-dependent methyltransferase</fullName>
    </submittedName>
</protein>
<name>A0A2K9N9T9_9PROT</name>
<keyword evidence="3 7" id="KW-0489">Methyltransferase</keyword>
<evidence type="ECO:0000313" key="8">
    <source>
        <dbReference type="Proteomes" id="UP000234752"/>
    </source>
</evidence>
<dbReference type="InterPro" id="IPR007848">
    <property type="entry name" value="Small_mtfrase_dom"/>
</dbReference>
<reference evidence="7 8" key="1">
    <citation type="submission" date="2017-12" db="EMBL/GenBank/DDBJ databases">
        <title>Genomes of bacteria within cyanobacterial aggregates.</title>
        <authorList>
            <person name="Cai H."/>
        </authorList>
    </citation>
    <scope>NUCLEOTIDE SEQUENCE [LARGE SCALE GENOMIC DNA]</scope>
    <source>
        <strain evidence="7 8">TH16</strain>
    </source>
</reference>
<dbReference type="GO" id="GO:0008170">
    <property type="term" value="F:N-methyltransferase activity"/>
    <property type="evidence" value="ECO:0007669"/>
    <property type="project" value="UniProtKB-ARBA"/>
</dbReference>
<dbReference type="GO" id="GO:0006364">
    <property type="term" value="P:rRNA processing"/>
    <property type="evidence" value="ECO:0007669"/>
    <property type="project" value="UniProtKB-KW"/>
</dbReference>
<dbReference type="AlphaFoldDB" id="A0A2K9N9T9"/>
<gene>
    <name evidence="7" type="ORF">C0V82_06485</name>
</gene>
<keyword evidence="4 7" id="KW-0808">Transferase</keyword>
<dbReference type="GO" id="GO:0003676">
    <property type="term" value="F:nucleic acid binding"/>
    <property type="evidence" value="ECO:0007669"/>
    <property type="project" value="InterPro"/>
</dbReference>
<sequence>MMAGGCWGMALCYTLSRARSRHSTPASGWVTRSAMSIAKTLHHPFAAGMLPLPVSGFILNVQADAELPPGLRALTCVTGFKPAHDALTAAGFRVAQTLPDGEYQAGLCLMTKHKAESLASIAQAWDALPVGGLLVCSGDNDTGVTSLMKAVKDAFGEVESLSKYHARVFWWRKGAGEAPAVLADWRAGGAVRPVAATGFTAGPGMHGWNKIDIGSRLLAAQFPGAIRGRVADLGAGWGYLSAELLRAAPGRVTGLDLYEADAASLAAAAVNVAPLAGGTVLKYHWADVTAGLPRGRFDWVITNPPFHTGKATDVTLGSQFITRAAEALGSGGTMLLVANKHLPYEAVVDKHFKSRRTVAEADGFKVIEGKR</sequence>
<dbReference type="CDD" id="cd02440">
    <property type="entry name" value="AdoMet_MTases"/>
    <property type="match status" value="1"/>
</dbReference>
<organism evidence="7 8">
    <name type="scientific">Niveispirillum cyanobacteriorum</name>
    <dbReference type="NCBI Taxonomy" id="1612173"/>
    <lineage>
        <taxon>Bacteria</taxon>
        <taxon>Pseudomonadati</taxon>
        <taxon>Pseudomonadota</taxon>
        <taxon>Alphaproteobacteria</taxon>
        <taxon>Rhodospirillales</taxon>
        <taxon>Azospirillaceae</taxon>
        <taxon>Niveispirillum</taxon>
    </lineage>
</organism>
<dbReference type="PROSITE" id="PS00092">
    <property type="entry name" value="N6_MTASE"/>
    <property type="match status" value="1"/>
</dbReference>
<dbReference type="GO" id="GO:0008757">
    <property type="term" value="F:S-adenosylmethionine-dependent methyltransferase activity"/>
    <property type="evidence" value="ECO:0007669"/>
    <property type="project" value="InterPro"/>
</dbReference>
<evidence type="ECO:0000313" key="7">
    <source>
        <dbReference type="EMBL" id="AUN29913.1"/>
    </source>
</evidence>
<keyword evidence="2" id="KW-0698">rRNA processing</keyword>
<keyword evidence="5" id="KW-0949">S-adenosyl-L-methionine</keyword>
<evidence type="ECO:0000256" key="4">
    <source>
        <dbReference type="ARBA" id="ARBA00022679"/>
    </source>
</evidence>
<evidence type="ECO:0000256" key="1">
    <source>
        <dbReference type="ARBA" id="ARBA00022490"/>
    </source>
</evidence>
<dbReference type="PANTHER" id="PTHR47816">
    <property type="entry name" value="RIBOSOMAL RNA SMALL SUBUNIT METHYLTRANSFERASE C"/>
    <property type="match status" value="1"/>
</dbReference>
<evidence type="ECO:0000256" key="2">
    <source>
        <dbReference type="ARBA" id="ARBA00022552"/>
    </source>
</evidence>
<evidence type="ECO:0000256" key="5">
    <source>
        <dbReference type="ARBA" id="ARBA00022691"/>
    </source>
</evidence>
<dbReference type="Pfam" id="PF05175">
    <property type="entry name" value="MTS"/>
    <property type="match status" value="1"/>
</dbReference>
<keyword evidence="1" id="KW-0963">Cytoplasm</keyword>
<proteinExistence type="predicted"/>
<dbReference type="PANTHER" id="PTHR47816:SF4">
    <property type="entry name" value="RIBOSOMAL RNA SMALL SUBUNIT METHYLTRANSFERASE C"/>
    <property type="match status" value="1"/>
</dbReference>
<dbReference type="GO" id="GO:0032259">
    <property type="term" value="P:methylation"/>
    <property type="evidence" value="ECO:0007669"/>
    <property type="project" value="UniProtKB-KW"/>
</dbReference>
<dbReference type="SUPFAM" id="SSF53335">
    <property type="entry name" value="S-adenosyl-L-methionine-dependent methyltransferases"/>
    <property type="match status" value="1"/>
</dbReference>
<dbReference type="EMBL" id="CP025611">
    <property type="protein sequence ID" value="AUN29913.1"/>
    <property type="molecule type" value="Genomic_DNA"/>
</dbReference>
<dbReference type="InterPro" id="IPR029063">
    <property type="entry name" value="SAM-dependent_MTases_sf"/>
</dbReference>
<dbReference type="KEGG" id="ncb:C0V82_06485"/>
<dbReference type="InterPro" id="IPR002052">
    <property type="entry name" value="DNA_methylase_N6_adenine_CS"/>
</dbReference>
<dbReference type="InterPro" id="IPR046977">
    <property type="entry name" value="RsmC/RlmG"/>
</dbReference>
<accession>A0A2K9N9T9</accession>
<dbReference type="Gene3D" id="3.40.50.150">
    <property type="entry name" value="Vaccinia Virus protein VP39"/>
    <property type="match status" value="2"/>
</dbReference>
<evidence type="ECO:0000256" key="3">
    <source>
        <dbReference type="ARBA" id="ARBA00022603"/>
    </source>
</evidence>
<evidence type="ECO:0000259" key="6">
    <source>
        <dbReference type="Pfam" id="PF05175"/>
    </source>
</evidence>
<dbReference type="Proteomes" id="UP000234752">
    <property type="component" value="Chromosome eg_1"/>
</dbReference>
<keyword evidence="8" id="KW-1185">Reference proteome</keyword>